<dbReference type="PANTHER" id="PTHR30461">
    <property type="entry name" value="DNA-INVERTASE FROM LAMBDOID PROPHAGE"/>
    <property type="match status" value="1"/>
</dbReference>
<feature type="domain" description="Resolvase/invertase-type recombinase catalytic" evidence="3">
    <location>
        <begin position="19"/>
        <end position="179"/>
    </location>
</feature>
<dbReference type="Pfam" id="PF07508">
    <property type="entry name" value="Recombinase"/>
    <property type="match status" value="1"/>
</dbReference>
<dbReference type="GO" id="GO:0000150">
    <property type="term" value="F:DNA strand exchange activity"/>
    <property type="evidence" value="ECO:0007669"/>
    <property type="project" value="InterPro"/>
</dbReference>
<evidence type="ECO:0000259" key="3">
    <source>
        <dbReference type="PROSITE" id="PS51736"/>
    </source>
</evidence>
<evidence type="ECO:0000259" key="4">
    <source>
        <dbReference type="PROSITE" id="PS51737"/>
    </source>
</evidence>
<dbReference type="InterPro" id="IPR038109">
    <property type="entry name" value="DNA_bind_recomb_sf"/>
</dbReference>
<dbReference type="GO" id="GO:0003677">
    <property type="term" value="F:DNA binding"/>
    <property type="evidence" value="ECO:0007669"/>
    <property type="project" value="UniProtKB-KW"/>
</dbReference>
<proteinExistence type="predicted"/>
<organism evidence="5 6">
    <name type="scientific">Micromonospora globbae</name>
    <dbReference type="NCBI Taxonomy" id="1894969"/>
    <lineage>
        <taxon>Bacteria</taxon>
        <taxon>Bacillati</taxon>
        <taxon>Actinomycetota</taxon>
        <taxon>Actinomycetes</taxon>
        <taxon>Micromonosporales</taxon>
        <taxon>Micromonosporaceae</taxon>
        <taxon>Micromonospora</taxon>
    </lineage>
</organism>
<evidence type="ECO:0000313" key="6">
    <source>
        <dbReference type="Proteomes" id="UP000285744"/>
    </source>
</evidence>
<dbReference type="Gene3D" id="3.40.50.1390">
    <property type="entry name" value="Resolvase, N-terminal catalytic domain"/>
    <property type="match status" value="1"/>
</dbReference>
<protein>
    <submittedName>
        <fullName evidence="5">Recombinase family protein</fullName>
    </submittedName>
</protein>
<keyword evidence="2" id="KW-0233">DNA recombination</keyword>
<reference evidence="5 6" key="1">
    <citation type="journal article" date="2018" name="Int. J. Syst. Evol. Microbiol.">
        <title>Micromonospora globbae sp. nov., an endophytic actinomycete isolated from roots of Globba winitii C. H. Wright.</title>
        <authorList>
            <person name="Kuncharoen N."/>
            <person name="Pittayakhajonwut P."/>
            <person name="Tanasupawat S."/>
        </authorList>
    </citation>
    <scope>NUCLEOTIDE SEQUENCE [LARGE SCALE GENOMIC DNA]</scope>
    <source>
        <strain evidence="5 6">WPS1-2</strain>
    </source>
</reference>
<dbReference type="PANTHER" id="PTHR30461:SF2">
    <property type="entry name" value="SERINE RECOMBINASE PINE-RELATED"/>
    <property type="match status" value="1"/>
</dbReference>
<dbReference type="InterPro" id="IPR006119">
    <property type="entry name" value="Resolv_N"/>
</dbReference>
<dbReference type="Gene3D" id="3.90.1750.20">
    <property type="entry name" value="Putative Large Serine Recombinase, Chain B, Domain 2"/>
    <property type="match status" value="1"/>
</dbReference>
<dbReference type="Proteomes" id="UP000285744">
    <property type="component" value="Unassembled WGS sequence"/>
</dbReference>
<dbReference type="PROSITE" id="PS51736">
    <property type="entry name" value="RECOMBINASES_3"/>
    <property type="match status" value="1"/>
</dbReference>
<dbReference type="PROSITE" id="PS51737">
    <property type="entry name" value="RECOMBINASE_DNA_BIND"/>
    <property type="match status" value="1"/>
</dbReference>
<dbReference type="InterPro" id="IPR025827">
    <property type="entry name" value="Zn_ribbon_recom_dom"/>
</dbReference>
<gene>
    <name evidence="5" type="ORF">D7I43_29465</name>
</gene>
<dbReference type="EMBL" id="RAQQ01000032">
    <property type="protein sequence ID" value="RKF23844.1"/>
    <property type="molecule type" value="Genomic_DNA"/>
</dbReference>
<comment type="caution">
    <text evidence="5">The sequence shown here is derived from an EMBL/GenBank/DDBJ whole genome shotgun (WGS) entry which is preliminary data.</text>
</comment>
<feature type="domain" description="Recombinase" evidence="4">
    <location>
        <begin position="187"/>
        <end position="322"/>
    </location>
</feature>
<name>A0A420ET08_9ACTN</name>
<dbReference type="Pfam" id="PF00239">
    <property type="entry name" value="Resolvase"/>
    <property type="match status" value="1"/>
</dbReference>
<dbReference type="InterPro" id="IPR011109">
    <property type="entry name" value="DNA_bind_recombinase_dom"/>
</dbReference>
<evidence type="ECO:0000256" key="1">
    <source>
        <dbReference type="ARBA" id="ARBA00023125"/>
    </source>
</evidence>
<dbReference type="AlphaFoldDB" id="A0A420ET08"/>
<dbReference type="SMART" id="SM00857">
    <property type="entry name" value="Resolvase"/>
    <property type="match status" value="1"/>
</dbReference>
<evidence type="ECO:0000256" key="2">
    <source>
        <dbReference type="ARBA" id="ARBA00023172"/>
    </source>
</evidence>
<dbReference type="SUPFAM" id="SSF53041">
    <property type="entry name" value="Resolvase-like"/>
    <property type="match status" value="1"/>
</dbReference>
<keyword evidence="1" id="KW-0238">DNA-binding</keyword>
<sequence length="552" mass="62139">MTLIVKPGRMPVMTTPLVRGLGVIRLSKHSLNPDDPSTSPERQKERIEGIAQAKGITIVGWAEDLNVSAKVAPWDRPELGKWLREPESWDALLMWKTDRLVRSTRDFVNLISWVRGEATDAPLPRVDRPKTIITADGDLDLSSPMGRAVATIIAAINQAELEVIRDRTQDGRKALRQGGRWPGGTVPYGWKPQRLSEGGWKLVLSDETAPIVRDIISRVIDGEAQSAIAVDLNQKGILCPLNHARMVKIQAGEPSKPVNPEKVWTHPTITKILRNPLLIGRMTHNGEVVKSTDRLPIEYAEPMIDQKTWNLLQETLDGKAKPQDRTRTQTPSLLLNVAKCWACESDMYIRTQRVKGKDYRYYICSGKTHPKDPAKKCSAKNIRADLLDETFESLLMYRLGDLEIMRQEKIPAVDHTAEIADIDTALMELAEDRANGLYRDSGGPARYASIVNRLLDRKSQLEAMPVTEASTRLVGTGVTYRQDWQAKDNTQRRLMLLRSDISCYVLRNVEDLKNLDKIRFGPGAEGVAAIQEDRPVVWLNLPLEIERRLQQS</sequence>
<dbReference type="Pfam" id="PF13408">
    <property type="entry name" value="Zn_ribbon_recom"/>
    <property type="match status" value="1"/>
</dbReference>
<dbReference type="InterPro" id="IPR050639">
    <property type="entry name" value="SSR_resolvase"/>
</dbReference>
<dbReference type="CDD" id="cd00338">
    <property type="entry name" value="Ser_Recombinase"/>
    <property type="match status" value="1"/>
</dbReference>
<dbReference type="InterPro" id="IPR036162">
    <property type="entry name" value="Resolvase-like_N_sf"/>
</dbReference>
<evidence type="ECO:0000313" key="5">
    <source>
        <dbReference type="EMBL" id="RKF23844.1"/>
    </source>
</evidence>
<accession>A0A420ET08</accession>